<dbReference type="AlphaFoldDB" id="A0A5C8KKP0"/>
<evidence type="ECO:0000256" key="8">
    <source>
        <dbReference type="ARBA" id="ARBA00023136"/>
    </source>
</evidence>
<keyword evidence="5" id="KW-0812">Transmembrane</keyword>
<dbReference type="InterPro" id="IPR039426">
    <property type="entry name" value="TonB-dep_rcpt-like"/>
</dbReference>
<keyword evidence="8" id="KW-0472">Membrane</keyword>
<proteinExistence type="inferred from homology"/>
<feature type="domain" description="TonB-dependent receptor-like beta-barrel" evidence="12">
    <location>
        <begin position="284"/>
        <end position="674"/>
    </location>
</feature>
<evidence type="ECO:0000256" key="10">
    <source>
        <dbReference type="ARBA" id="ARBA00023237"/>
    </source>
</evidence>
<evidence type="ECO:0000313" key="14">
    <source>
        <dbReference type="Proteomes" id="UP000321248"/>
    </source>
</evidence>
<keyword evidence="6 11" id="KW-0732">Signal</keyword>
<feature type="signal peptide" evidence="11">
    <location>
        <begin position="1"/>
        <end position="41"/>
    </location>
</feature>
<evidence type="ECO:0000256" key="4">
    <source>
        <dbReference type="ARBA" id="ARBA00022452"/>
    </source>
</evidence>
<dbReference type="InterPro" id="IPR000531">
    <property type="entry name" value="Beta-barrel_TonB"/>
</dbReference>
<feature type="chain" id="PRO_5023057943" evidence="11">
    <location>
        <begin position="42"/>
        <end position="716"/>
    </location>
</feature>
<dbReference type="InterPro" id="IPR037066">
    <property type="entry name" value="Plug_dom_sf"/>
</dbReference>
<sequence length="716" mass="78853">MNIRIPRRTSHAGKSREGRSTSLASLPCLIALALALPAAHAATMSTGEDGRRIYTAEHFERFAPRNAFDMLSQLPGFVIREQAQTRGLGQATGNVLLNGQRISGKDNEILVELRRIAAENVLRIELVDGATLDIPGLSGPVANVVTVSTGRTGQYTWSPEFRARNTDPRLSNFAVSVSGRNGRLEHTLGLDNASNHSGADGPTVIRDRDGALIEERHEAWTSEYNQPRISARFALRPEVPSGVATEGEADNGESEPIANLNLSYRRIDEDFREDGLRTGPGRVDRERDVRSIAKGYGHEVGGDYAFALGGGQMKLIGLSKGRTIDRVATAITRFADGSPDAGDRFDRDSVEDERIARGEYRWSRGVGDWQVSGEAAFNSLDNVARLFVMGADGELQPVPLPGSSARVEEDRYELMGSYGRPIGSDWTVNLSAGAEHSRLEQVGEGGQARTFLRPKGLLTAAWRASPDTDVSFKLERRVGQLNFFDFLATVNLTDELENAGNPDLRPSQIWDLQSEVTRRMGDWGSTSLRGYVVRVDDQVDVVPIGDTGESPGNIGTGSMWGVEWKGTLNLGGLGWEGGRIDTRVIHQRSRVNDPLTGERRPMSNSLEDFAQVTLRHDPPGSNWGWGGGMSYEYRSRSYRLTEQGRMWEGPVWANVYLEHKDVMGLTVRGTLNNLLGGTSMWDRTVHEGRRTDPVAFHEQRDRLIGPIFTLSIRGEF</sequence>
<evidence type="ECO:0000256" key="11">
    <source>
        <dbReference type="SAM" id="SignalP"/>
    </source>
</evidence>
<dbReference type="Pfam" id="PF00593">
    <property type="entry name" value="TonB_dep_Rec_b-barrel"/>
    <property type="match status" value="1"/>
</dbReference>
<dbReference type="RefSeq" id="WP_147892530.1">
    <property type="nucleotide sequence ID" value="NZ_VRTS01000012.1"/>
</dbReference>
<evidence type="ECO:0000256" key="9">
    <source>
        <dbReference type="ARBA" id="ARBA00023170"/>
    </source>
</evidence>
<evidence type="ECO:0000259" key="12">
    <source>
        <dbReference type="Pfam" id="PF00593"/>
    </source>
</evidence>
<dbReference type="PANTHER" id="PTHR30069:SF29">
    <property type="entry name" value="HEMOGLOBIN AND HEMOGLOBIN-HAPTOGLOBIN-BINDING PROTEIN 1-RELATED"/>
    <property type="match status" value="1"/>
</dbReference>
<gene>
    <name evidence="13" type="ORF">FU658_13340</name>
</gene>
<keyword evidence="10" id="KW-0998">Cell outer membrane</keyword>
<dbReference type="Gene3D" id="2.40.170.20">
    <property type="entry name" value="TonB-dependent receptor, beta-barrel domain"/>
    <property type="match status" value="1"/>
</dbReference>
<dbReference type="GO" id="GO:0015344">
    <property type="term" value="F:siderophore uptake transmembrane transporter activity"/>
    <property type="evidence" value="ECO:0007669"/>
    <property type="project" value="TreeGrafter"/>
</dbReference>
<dbReference type="GO" id="GO:0009279">
    <property type="term" value="C:cell outer membrane"/>
    <property type="evidence" value="ECO:0007669"/>
    <property type="project" value="UniProtKB-SubCell"/>
</dbReference>
<comment type="similarity">
    <text evidence="2">Belongs to the TonB-dependent receptor family. Hemoglobin/haptoglobin binding protein subfamily.</text>
</comment>
<keyword evidence="9 13" id="KW-0675">Receptor</keyword>
<evidence type="ECO:0000256" key="6">
    <source>
        <dbReference type="ARBA" id="ARBA00022729"/>
    </source>
</evidence>
<dbReference type="OrthoDB" id="7622322at2"/>
<reference evidence="13 14" key="1">
    <citation type="submission" date="2019-08" db="EMBL/GenBank/DDBJ databases">
        <authorList>
            <person name="Karlyshev A.V."/>
        </authorList>
    </citation>
    <scope>NUCLEOTIDE SEQUENCE [LARGE SCALE GENOMIC DNA]</scope>
    <source>
        <strain evidence="13 14">Alg18-2.2</strain>
    </source>
</reference>
<evidence type="ECO:0000256" key="2">
    <source>
        <dbReference type="ARBA" id="ARBA00008143"/>
    </source>
</evidence>
<keyword evidence="14" id="KW-1185">Reference proteome</keyword>
<keyword evidence="3" id="KW-0813">Transport</keyword>
<evidence type="ECO:0000256" key="3">
    <source>
        <dbReference type="ARBA" id="ARBA00022448"/>
    </source>
</evidence>
<dbReference type="InterPro" id="IPR036942">
    <property type="entry name" value="Beta-barrel_TonB_sf"/>
</dbReference>
<evidence type="ECO:0000256" key="5">
    <source>
        <dbReference type="ARBA" id="ARBA00022692"/>
    </source>
</evidence>
<evidence type="ECO:0000313" key="13">
    <source>
        <dbReference type="EMBL" id="TXK59625.1"/>
    </source>
</evidence>
<comment type="caution">
    <text evidence="13">The sequence shown here is derived from an EMBL/GenBank/DDBJ whole genome shotgun (WGS) entry which is preliminary data.</text>
</comment>
<dbReference type="EMBL" id="VRTS01000012">
    <property type="protein sequence ID" value="TXK59625.1"/>
    <property type="molecule type" value="Genomic_DNA"/>
</dbReference>
<keyword evidence="4" id="KW-1134">Transmembrane beta strand</keyword>
<evidence type="ECO:0000256" key="1">
    <source>
        <dbReference type="ARBA" id="ARBA00004571"/>
    </source>
</evidence>
<accession>A0A5C8KKP0</accession>
<name>A0A5C8KKP0_9GAMM</name>
<organism evidence="13 14">
    <name type="scientific">Alkalisalibacterium limincola</name>
    <dbReference type="NCBI Taxonomy" id="2699169"/>
    <lineage>
        <taxon>Bacteria</taxon>
        <taxon>Pseudomonadati</taxon>
        <taxon>Pseudomonadota</taxon>
        <taxon>Gammaproteobacteria</taxon>
        <taxon>Lysobacterales</taxon>
        <taxon>Lysobacteraceae</taxon>
        <taxon>Alkalisalibacterium</taxon>
    </lineage>
</organism>
<evidence type="ECO:0000256" key="7">
    <source>
        <dbReference type="ARBA" id="ARBA00023077"/>
    </source>
</evidence>
<comment type="subcellular location">
    <subcellularLocation>
        <location evidence="1">Cell outer membrane</location>
        <topology evidence="1">Multi-pass membrane protein</topology>
    </subcellularLocation>
</comment>
<dbReference type="Proteomes" id="UP000321248">
    <property type="component" value="Unassembled WGS sequence"/>
</dbReference>
<dbReference type="SUPFAM" id="SSF56935">
    <property type="entry name" value="Porins"/>
    <property type="match status" value="1"/>
</dbReference>
<dbReference type="PANTHER" id="PTHR30069">
    <property type="entry name" value="TONB-DEPENDENT OUTER MEMBRANE RECEPTOR"/>
    <property type="match status" value="1"/>
</dbReference>
<keyword evidence="7" id="KW-0798">TonB box</keyword>
<protein>
    <submittedName>
        <fullName evidence="13">TonB-dependent receptor plug domain-containing protein</fullName>
    </submittedName>
</protein>
<dbReference type="GO" id="GO:0044718">
    <property type="term" value="P:siderophore transmembrane transport"/>
    <property type="evidence" value="ECO:0007669"/>
    <property type="project" value="TreeGrafter"/>
</dbReference>
<dbReference type="Gene3D" id="2.170.130.10">
    <property type="entry name" value="TonB-dependent receptor, plug domain"/>
    <property type="match status" value="1"/>
</dbReference>